<evidence type="ECO:0000259" key="1">
    <source>
        <dbReference type="Pfam" id="PF21476"/>
    </source>
</evidence>
<dbReference type="AlphaFoldDB" id="A0A348B2J2"/>
<feature type="domain" description="PF0610-like winged HTH N-terminal" evidence="1">
    <location>
        <begin position="4"/>
        <end position="55"/>
    </location>
</feature>
<dbReference type="InterPro" id="IPR057022">
    <property type="entry name" value="PF0610-like_Zn_ribbon_C"/>
</dbReference>
<dbReference type="Proteomes" id="UP000276741">
    <property type="component" value="Chromosome"/>
</dbReference>
<dbReference type="PANTHER" id="PTHR40663">
    <property type="match status" value="1"/>
</dbReference>
<dbReference type="EMBL" id="AP018553">
    <property type="protein sequence ID" value="BBD72394.1"/>
    <property type="molecule type" value="Genomic_DNA"/>
</dbReference>
<reference evidence="4" key="1">
    <citation type="journal article" date="2014" name="Int. J. Syst. Evol. Microbiol.">
        <title>Complete genome sequence of Corynebacterium casei LMG S-19264T (=DSM 44701T), isolated from a smear-ripened cheese.</title>
        <authorList>
            <consortium name="US DOE Joint Genome Institute (JGI-PGF)"/>
            <person name="Walter F."/>
            <person name="Albersmeier A."/>
            <person name="Kalinowski J."/>
            <person name="Ruckert C."/>
        </authorList>
    </citation>
    <scope>NUCLEOTIDE SEQUENCE</scope>
    <source>
        <strain evidence="4">JCM 31740</strain>
    </source>
</reference>
<dbReference type="EMBL" id="BMQS01000011">
    <property type="protein sequence ID" value="GGT97438.1"/>
    <property type="molecule type" value="Genomic_DNA"/>
</dbReference>
<dbReference type="Pfam" id="PF21476">
    <property type="entry name" value="PF0610-like_N"/>
    <property type="match status" value="1"/>
</dbReference>
<dbReference type="InterPro" id="IPR036390">
    <property type="entry name" value="WH_DNA-bd_sf"/>
</dbReference>
<gene>
    <name evidence="4" type="ORF">GCM10007116_13720</name>
    <name evidence="3" type="ORF">HS1genome_0783</name>
</gene>
<evidence type="ECO:0000313" key="4">
    <source>
        <dbReference type="EMBL" id="GGT97438.1"/>
    </source>
</evidence>
<dbReference type="Pfam" id="PF23470">
    <property type="entry name" value="Zn_ribbon_PF0610"/>
    <property type="match status" value="1"/>
</dbReference>
<protein>
    <submittedName>
        <fullName evidence="3">Transcriptional regulator</fullName>
    </submittedName>
</protein>
<reference evidence="3" key="3">
    <citation type="journal article" date="2019" name="BMC Res. Notes">
        <title>Complete genome sequence of the Sulfodiicoccus acidiphilus strain HS-1T, the first crenarchaeon that lacks polB3, isolated from an acidic hot spring in Ohwaku-dani, Hakone, Japan.</title>
        <authorList>
            <person name="Sakai H.D."/>
            <person name="Kurosawa N."/>
        </authorList>
    </citation>
    <scope>NUCLEOTIDE SEQUENCE</scope>
    <source>
        <strain evidence="3">HS-1</strain>
    </source>
</reference>
<reference evidence="5" key="2">
    <citation type="submission" date="2018-04" db="EMBL/GenBank/DDBJ databases">
        <title>Complete genome sequence of Sulfodiicoccus acidiphilus strain HS-1.</title>
        <authorList>
            <person name="Sakai H.D."/>
            <person name="Kurosawa N."/>
        </authorList>
    </citation>
    <scope>NUCLEOTIDE SEQUENCE [LARGE SCALE GENOMIC DNA]</scope>
    <source>
        <strain evidence="5">HS-1</strain>
    </source>
</reference>
<dbReference type="InterPro" id="IPR049159">
    <property type="entry name" value="PF0610-like_wHTH_N"/>
</dbReference>
<evidence type="ECO:0000259" key="2">
    <source>
        <dbReference type="Pfam" id="PF23470"/>
    </source>
</evidence>
<proteinExistence type="predicted"/>
<dbReference type="Proteomes" id="UP000616143">
    <property type="component" value="Unassembled WGS sequence"/>
</dbReference>
<organism evidence="3 5">
    <name type="scientific">Sulfodiicoccus acidiphilus</name>
    <dbReference type="NCBI Taxonomy" id="1670455"/>
    <lineage>
        <taxon>Archaea</taxon>
        <taxon>Thermoproteota</taxon>
        <taxon>Thermoprotei</taxon>
        <taxon>Sulfolobales</taxon>
        <taxon>Sulfolobaceae</taxon>
        <taxon>Sulfodiicoccus</taxon>
    </lineage>
</organism>
<accession>A0A348B2J2</accession>
<reference evidence="4" key="4">
    <citation type="submission" date="2020-09" db="EMBL/GenBank/DDBJ databases">
        <authorList>
            <person name="Sun Q."/>
            <person name="Ohkuma M."/>
        </authorList>
    </citation>
    <scope>NUCLEOTIDE SEQUENCE</scope>
    <source>
        <strain evidence="4">JCM 31740</strain>
    </source>
</reference>
<dbReference type="KEGG" id="sacd:HS1genome_0783"/>
<evidence type="ECO:0000313" key="3">
    <source>
        <dbReference type="EMBL" id="BBD72394.1"/>
    </source>
</evidence>
<dbReference type="SUPFAM" id="SSF46785">
    <property type="entry name" value="Winged helix' DNA-binding domain"/>
    <property type="match status" value="1"/>
</dbReference>
<keyword evidence="5" id="KW-1185">Reference proteome</keyword>
<feature type="domain" description="PF0610-like rubredoxin-like zinc beta-ribbon C-terminal" evidence="2">
    <location>
        <begin position="58"/>
        <end position="94"/>
    </location>
</feature>
<dbReference type="RefSeq" id="WP_126449717.1">
    <property type="nucleotide sequence ID" value="NZ_BMQS01000011.1"/>
</dbReference>
<dbReference type="InterPro" id="IPR038767">
    <property type="entry name" value="PF0610-like"/>
</dbReference>
<dbReference type="OrthoDB" id="30924at2157"/>
<dbReference type="PANTHER" id="PTHR40663:SF2">
    <property type="entry name" value="TRANSCRIPTIONAL REGULATOR"/>
    <property type="match status" value="1"/>
</dbReference>
<name>A0A348B2J2_9CREN</name>
<evidence type="ECO:0000313" key="5">
    <source>
        <dbReference type="Proteomes" id="UP000276741"/>
    </source>
</evidence>
<sequence>MELTTRERIYELLRASPKALTGREIARRVKTRERDVYEHILHIALSSRRRGEVVVIFPAKCEECGFAFEPEKVRKPGRCPVCHSTKIDGPRFLVRESEWSP</sequence>